<keyword evidence="12" id="KW-1185">Reference proteome</keyword>
<comment type="subcellular location">
    <subcellularLocation>
        <location evidence="2">Cell membrane</location>
        <topology evidence="2">Single-pass type II membrane protein</topology>
    </subcellularLocation>
</comment>
<dbReference type="SUPFAM" id="SSF55486">
    <property type="entry name" value="Metalloproteases ('zincins'), catalytic domain"/>
    <property type="match status" value="1"/>
</dbReference>
<dbReference type="InterPro" id="IPR008753">
    <property type="entry name" value="Peptidase_M13_N"/>
</dbReference>
<comment type="similarity">
    <text evidence="3">Belongs to the peptidase M13 family.</text>
</comment>
<keyword evidence="9" id="KW-0472">Membrane</keyword>
<name>A0ABM3LGH3_BICAN</name>
<keyword evidence="6" id="KW-0378">Hydrolase</keyword>
<evidence type="ECO:0000313" key="12">
    <source>
        <dbReference type="Proteomes" id="UP001652582"/>
    </source>
</evidence>
<keyword evidence="7" id="KW-0862">Zinc</keyword>
<keyword evidence="5" id="KW-0479">Metal-binding</keyword>
<dbReference type="CDD" id="cd08662">
    <property type="entry name" value="M13"/>
    <property type="match status" value="1"/>
</dbReference>
<dbReference type="Gene3D" id="3.40.390.10">
    <property type="entry name" value="Collagenase (Catalytic Domain)"/>
    <property type="match status" value="1"/>
</dbReference>
<dbReference type="InterPro" id="IPR018497">
    <property type="entry name" value="Peptidase_M13_C"/>
</dbReference>
<comment type="cofactor">
    <cofactor evidence="1">
        <name>Zn(2+)</name>
        <dbReference type="ChEBI" id="CHEBI:29105"/>
    </cofactor>
</comment>
<dbReference type="PRINTS" id="PR00786">
    <property type="entry name" value="NEPRILYSIN"/>
</dbReference>
<evidence type="ECO:0000256" key="2">
    <source>
        <dbReference type="ARBA" id="ARBA00004401"/>
    </source>
</evidence>
<evidence type="ECO:0000256" key="6">
    <source>
        <dbReference type="ARBA" id="ARBA00022801"/>
    </source>
</evidence>
<feature type="domain" description="Peptidase M13 N-terminal" evidence="11">
    <location>
        <begin position="90"/>
        <end position="485"/>
    </location>
</feature>
<evidence type="ECO:0000256" key="4">
    <source>
        <dbReference type="ARBA" id="ARBA00022670"/>
    </source>
</evidence>
<dbReference type="InterPro" id="IPR042089">
    <property type="entry name" value="Peptidase_M13_dom_2"/>
</dbReference>
<evidence type="ECO:0000256" key="7">
    <source>
        <dbReference type="ARBA" id="ARBA00022833"/>
    </source>
</evidence>
<reference evidence="13" key="1">
    <citation type="submission" date="2025-08" db="UniProtKB">
        <authorList>
            <consortium name="RefSeq"/>
        </authorList>
    </citation>
    <scope>IDENTIFICATION</scope>
</reference>
<evidence type="ECO:0000259" key="11">
    <source>
        <dbReference type="Pfam" id="PF05649"/>
    </source>
</evidence>
<dbReference type="InterPro" id="IPR000718">
    <property type="entry name" value="Peptidase_M13"/>
</dbReference>
<dbReference type="Pfam" id="PF01431">
    <property type="entry name" value="Peptidase_M13"/>
    <property type="match status" value="1"/>
</dbReference>
<accession>A0ABM3LGH3</accession>
<sequence>MKYKVKDGDCESQRSARLPDTASGLEEKLERTVRCSSVLIAALGVSLIALGVYTTVLVLTEQRSARPCLSELCVGTASRVLAALNKSVDPCDDFYEFACGGWIQRNPVPEWASSWDQLAVLRERLVLDLHELLETNSSQPLPKSVVKAQALYRTCIDVDKLEKEGIKPIEDLLESIGLPARPPSSPSANFSWELIAGRSRRLLGLNALISVQVAEDVRNTSRNRVVVEQVTPGFSDRYLRQPDQFAHELEQYHRYIRAVIQIADNDTDAESFADDIISFSTSLALIMTPIEVRRSGNHLFHEVSVSQLIQGSAGGPAEWNQHNWQKYIDLVFADTSITLDQHLDRVIVMDLPYLQKLATLLVETKPVIVEKFLWWSVFSTVAPMTLSAFRELGFEFSKAVFGLQQRTPRWKSCTANVNANFGMALSYLYVNKHFDQTSRKKAIEMIEDVRDAFAAAARQLPWMDATTRDTTLRKLRAIRTFVGFPSWLLTHQDLDKHYKHVEVVEGNLFASYLKLTNATVKKSLETLREKPDRDRWVATATTVNAFYSATLNSVTFPAGILQPPFYGNGIEAINYGSIGAIMGHEVTHGFDDQGRRYDEQGNLAQWWTADTLQHYHTRVKCIVDQYSQYTLPQLPNYTVHGVNTQGENIADNGGLRAALSAYELYAARHPAARRSVLPGLPDYTPKQLFYLGFAQIWCGNSTTGALKSKMVEGVHSPNKIRVIGTLSNSKEFSEAWKCPVGTPMNPPHKCVLW</sequence>
<dbReference type="InterPro" id="IPR024079">
    <property type="entry name" value="MetalloPept_cat_dom_sf"/>
</dbReference>
<dbReference type="Proteomes" id="UP001652582">
    <property type="component" value="Chromosome 6"/>
</dbReference>
<keyword evidence="4" id="KW-0645">Protease</keyword>
<keyword evidence="9" id="KW-1133">Transmembrane helix</keyword>
<evidence type="ECO:0000256" key="8">
    <source>
        <dbReference type="ARBA" id="ARBA00023049"/>
    </source>
</evidence>
<protein>
    <submittedName>
        <fullName evidence="13">Neprilysin-4 isoform X3</fullName>
    </submittedName>
</protein>
<dbReference type="PANTHER" id="PTHR11733:SF133">
    <property type="entry name" value="PHOSPHATE-REGULATING NEUTRAL ENDOPEPTIDASE PHEX"/>
    <property type="match status" value="1"/>
</dbReference>
<feature type="domain" description="Peptidase M13 C-terminal" evidence="10">
    <location>
        <begin position="544"/>
        <end position="750"/>
    </location>
</feature>
<evidence type="ECO:0000256" key="3">
    <source>
        <dbReference type="ARBA" id="ARBA00007357"/>
    </source>
</evidence>
<evidence type="ECO:0000256" key="1">
    <source>
        <dbReference type="ARBA" id="ARBA00001947"/>
    </source>
</evidence>
<evidence type="ECO:0000256" key="5">
    <source>
        <dbReference type="ARBA" id="ARBA00022723"/>
    </source>
</evidence>
<proteinExistence type="inferred from homology"/>
<dbReference type="Gene3D" id="1.10.1380.10">
    <property type="entry name" value="Neutral endopeptidase , domain2"/>
    <property type="match status" value="1"/>
</dbReference>
<evidence type="ECO:0000313" key="13">
    <source>
        <dbReference type="RefSeq" id="XP_052738146.1"/>
    </source>
</evidence>
<evidence type="ECO:0000256" key="9">
    <source>
        <dbReference type="SAM" id="Phobius"/>
    </source>
</evidence>
<keyword evidence="9" id="KW-0812">Transmembrane</keyword>
<dbReference type="PROSITE" id="PS51885">
    <property type="entry name" value="NEPRILYSIN"/>
    <property type="match status" value="1"/>
</dbReference>
<dbReference type="RefSeq" id="XP_052738146.1">
    <property type="nucleotide sequence ID" value="XM_052882186.1"/>
</dbReference>
<dbReference type="PANTHER" id="PTHR11733">
    <property type="entry name" value="ZINC METALLOPROTEASE FAMILY M13 NEPRILYSIN-RELATED"/>
    <property type="match status" value="1"/>
</dbReference>
<evidence type="ECO:0000259" key="10">
    <source>
        <dbReference type="Pfam" id="PF01431"/>
    </source>
</evidence>
<gene>
    <name evidence="13" type="primary">LOC112050214</name>
</gene>
<dbReference type="Pfam" id="PF05649">
    <property type="entry name" value="Peptidase_M13_N"/>
    <property type="match status" value="1"/>
</dbReference>
<keyword evidence="8" id="KW-0482">Metalloprotease</keyword>
<dbReference type="GeneID" id="112050214"/>
<feature type="transmembrane region" description="Helical" evidence="9">
    <location>
        <begin position="38"/>
        <end position="59"/>
    </location>
</feature>
<organism evidence="12 13">
    <name type="scientific">Bicyclus anynana</name>
    <name type="common">Squinting bush brown butterfly</name>
    <dbReference type="NCBI Taxonomy" id="110368"/>
    <lineage>
        <taxon>Eukaryota</taxon>
        <taxon>Metazoa</taxon>
        <taxon>Ecdysozoa</taxon>
        <taxon>Arthropoda</taxon>
        <taxon>Hexapoda</taxon>
        <taxon>Insecta</taxon>
        <taxon>Pterygota</taxon>
        <taxon>Neoptera</taxon>
        <taxon>Endopterygota</taxon>
        <taxon>Lepidoptera</taxon>
        <taxon>Glossata</taxon>
        <taxon>Ditrysia</taxon>
        <taxon>Papilionoidea</taxon>
        <taxon>Nymphalidae</taxon>
        <taxon>Satyrinae</taxon>
        <taxon>Satyrini</taxon>
        <taxon>Mycalesina</taxon>
        <taxon>Bicyclus</taxon>
    </lineage>
</organism>